<feature type="transmembrane region" description="Helical" evidence="1">
    <location>
        <begin position="344"/>
        <end position="364"/>
    </location>
</feature>
<dbReference type="InterPro" id="IPR052529">
    <property type="entry name" value="Bact_Transport_Assoc"/>
</dbReference>
<protein>
    <submittedName>
        <fullName evidence="3">DUF418 domain-containing protein</fullName>
    </submittedName>
</protein>
<feature type="transmembrane region" description="Helical" evidence="1">
    <location>
        <begin position="279"/>
        <end position="297"/>
    </location>
</feature>
<evidence type="ECO:0000313" key="4">
    <source>
        <dbReference type="Proteomes" id="UP001610100"/>
    </source>
</evidence>
<feature type="transmembrane region" description="Helical" evidence="1">
    <location>
        <begin position="88"/>
        <end position="105"/>
    </location>
</feature>
<keyword evidence="1" id="KW-0812">Transmembrane</keyword>
<accession>A0ABW7N2S5</accession>
<dbReference type="EMBL" id="JBAWKB010000002">
    <property type="protein sequence ID" value="MFH6771852.1"/>
    <property type="molecule type" value="Genomic_DNA"/>
</dbReference>
<feature type="transmembrane region" description="Helical" evidence="1">
    <location>
        <begin position="238"/>
        <end position="259"/>
    </location>
</feature>
<feature type="transmembrane region" description="Helical" evidence="1">
    <location>
        <begin position="111"/>
        <end position="128"/>
    </location>
</feature>
<keyword evidence="1" id="KW-1133">Transmembrane helix</keyword>
<gene>
    <name evidence="3" type="ORF">V8G58_07875</name>
</gene>
<dbReference type="PANTHER" id="PTHR30590">
    <property type="entry name" value="INNER MEMBRANE PROTEIN"/>
    <property type="match status" value="1"/>
</dbReference>
<feature type="transmembrane region" description="Helical" evidence="1">
    <location>
        <begin position="209"/>
        <end position="226"/>
    </location>
</feature>
<evidence type="ECO:0000256" key="1">
    <source>
        <dbReference type="SAM" id="Phobius"/>
    </source>
</evidence>
<keyword evidence="4" id="KW-1185">Reference proteome</keyword>
<organism evidence="3 4">
    <name type="scientific">Gaetbulibacter aestuarii</name>
    <dbReference type="NCBI Taxonomy" id="1502358"/>
    <lineage>
        <taxon>Bacteria</taxon>
        <taxon>Pseudomonadati</taxon>
        <taxon>Bacteroidota</taxon>
        <taxon>Flavobacteriia</taxon>
        <taxon>Flavobacteriales</taxon>
        <taxon>Flavobacteriaceae</taxon>
        <taxon>Gaetbulibacter</taxon>
    </lineage>
</organism>
<name>A0ABW7N2S5_9FLAO</name>
<dbReference type="Pfam" id="PF04235">
    <property type="entry name" value="DUF418"/>
    <property type="match status" value="1"/>
</dbReference>
<proteinExistence type="predicted"/>
<dbReference type="InterPro" id="IPR007349">
    <property type="entry name" value="DUF418"/>
</dbReference>
<comment type="caution">
    <text evidence="3">The sequence shown here is derived from an EMBL/GenBank/DDBJ whole genome shotgun (WGS) entry which is preliminary data.</text>
</comment>
<reference evidence="3 4" key="1">
    <citation type="submission" date="2024-02" db="EMBL/GenBank/DDBJ databases">
        <title>A Gaetbulibacter species isolated from tidal flats and genomic insights of their niches.</title>
        <authorList>
            <person name="Ye Y."/>
        </authorList>
    </citation>
    <scope>NUCLEOTIDE SEQUENCE [LARGE SCALE GENOMIC DNA]</scope>
    <source>
        <strain evidence="3 4">KYW382</strain>
    </source>
</reference>
<dbReference type="RefSeq" id="WP_344741056.1">
    <property type="nucleotide sequence ID" value="NZ_BAABAY010000002.1"/>
</dbReference>
<sequence>MKRIQEIDALRGFALFGIILTHMYQGYLASSVPAEYFGYNLMYPIDNVSRWIVRNLFSGKFYAIFSMLFGLSFYLILDRKQNSSPLKFAWRLVLLFVIGYMNHVFYRGDFLVVYAIFGFVLLLARPLPSKYILPIGLFLALNGPNIIIQGLNLLEFPLQLNWYIPMGPSPAQANNTYFDLILHGDLKSVMVSNGTIGIINKFNYLVHSGRFWVVPGLFLLGLWIGRQKYHERLDQLKWGNIILISASIGIPMVFIHFHFYTADHSPFVRFIAFIAQELSNIFMPLLYIGLIFPFFNWNFTQKLLKFLVPVGRMGLSTYVIQSLFGIIIFYGYGLGLFLKISATLAILLGVAVFAIQTIFSVWWFKRFKYGPLEWLWRSGTNLKWQAMKK</sequence>
<evidence type="ECO:0000259" key="2">
    <source>
        <dbReference type="Pfam" id="PF04235"/>
    </source>
</evidence>
<dbReference type="PANTHER" id="PTHR30590:SF2">
    <property type="entry name" value="INNER MEMBRANE PROTEIN"/>
    <property type="match status" value="1"/>
</dbReference>
<feature type="transmembrane region" description="Helical" evidence="1">
    <location>
        <begin position="135"/>
        <end position="154"/>
    </location>
</feature>
<feature type="domain" description="DUF418" evidence="2">
    <location>
        <begin position="235"/>
        <end position="382"/>
    </location>
</feature>
<feature type="transmembrane region" description="Helical" evidence="1">
    <location>
        <begin position="52"/>
        <end position="76"/>
    </location>
</feature>
<dbReference type="Proteomes" id="UP001610100">
    <property type="component" value="Unassembled WGS sequence"/>
</dbReference>
<feature type="transmembrane region" description="Helical" evidence="1">
    <location>
        <begin position="318"/>
        <end position="338"/>
    </location>
</feature>
<keyword evidence="1" id="KW-0472">Membrane</keyword>
<feature type="transmembrane region" description="Helical" evidence="1">
    <location>
        <begin position="12"/>
        <end position="32"/>
    </location>
</feature>
<evidence type="ECO:0000313" key="3">
    <source>
        <dbReference type="EMBL" id="MFH6771852.1"/>
    </source>
</evidence>